<dbReference type="HOGENOM" id="CLU_009858_1_0_1"/>
<proteinExistence type="inferred from homology"/>
<dbReference type="AlphaFoldDB" id="G8YMV8"/>
<dbReference type="Proteomes" id="UP000005222">
    <property type="component" value="Chromosome E"/>
</dbReference>
<dbReference type="STRING" id="559304.G8YMV8"/>
<dbReference type="GO" id="GO:0034511">
    <property type="term" value="F:U3 snoRNA binding"/>
    <property type="evidence" value="ECO:0007669"/>
    <property type="project" value="TreeGrafter"/>
</dbReference>
<keyword evidence="8" id="KW-1185">Reference proteome</keyword>
<dbReference type="SMART" id="SM01362">
    <property type="entry name" value="DUF663"/>
    <property type="match status" value="1"/>
</dbReference>
<dbReference type="InterPro" id="IPR039761">
    <property type="entry name" value="Bms1/Tsr1"/>
</dbReference>
<feature type="domain" description="Bms1-type G" evidence="6">
    <location>
        <begin position="83"/>
        <end position="248"/>
    </location>
</feature>
<organism evidence="7 8">
    <name type="scientific">Pichia sorbitophila (strain ATCC MYA-4447 / BCRC 22081 / CBS 7064 / NBRC 10061 / NRRL Y-12695)</name>
    <name type="common">Hybrid yeast</name>
    <dbReference type="NCBI Taxonomy" id="559304"/>
    <lineage>
        <taxon>Eukaryota</taxon>
        <taxon>Fungi</taxon>
        <taxon>Dikarya</taxon>
        <taxon>Ascomycota</taxon>
        <taxon>Saccharomycotina</taxon>
        <taxon>Pichiomycetes</taxon>
        <taxon>Debaryomycetaceae</taxon>
        <taxon>Millerozyma</taxon>
    </lineage>
</organism>
<reference evidence="7 8" key="1">
    <citation type="journal article" date="2012" name="G3 (Bethesda)">
        <title>Pichia sorbitophila, an interspecies yeast hybrid reveals early steps of genome resolution following polyploidization.</title>
        <authorList>
            <person name="Leh Louis V."/>
            <person name="Despons L."/>
            <person name="Friedrich A."/>
            <person name="Martin T."/>
            <person name="Durrens P."/>
            <person name="Casaregola S."/>
            <person name="Neuveglise C."/>
            <person name="Fairhead C."/>
            <person name="Marck C."/>
            <person name="Cruz J.A."/>
            <person name="Straub M.L."/>
            <person name="Kugler V."/>
            <person name="Sacerdot C."/>
            <person name="Uzunov Z."/>
            <person name="Thierry A."/>
            <person name="Weiss S."/>
            <person name="Bleykasten C."/>
            <person name="De Montigny J."/>
            <person name="Jacques N."/>
            <person name="Jung P."/>
            <person name="Lemaire M."/>
            <person name="Mallet S."/>
            <person name="Morel G."/>
            <person name="Richard G.F."/>
            <person name="Sarkar A."/>
            <person name="Savel G."/>
            <person name="Schacherer J."/>
            <person name="Seret M.L."/>
            <person name="Talla E."/>
            <person name="Samson G."/>
            <person name="Jubin C."/>
            <person name="Poulain J."/>
            <person name="Vacherie B."/>
            <person name="Barbe V."/>
            <person name="Pelletier E."/>
            <person name="Sherman D.J."/>
            <person name="Westhof E."/>
            <person name="Weissenbach J."/>
            <person name="Baret P.V."/>
            <person name="Wincker P."/>
            <person name="Gaillardin C."/>
            <person name="Dujon B."/>
            <person name="Souciet J.L."/>
        </authorList>
    </citation>
    <scope>NUCLEOTIDE SEQUENCE [LARGE SCALE GENOMIC DNA]</scope>
    <source>
        <strain evidence="8">ATCC MYA-4447 / BCRC 22081 / CBS 7064 / NBRC 10061 / NRRL Y-12695</strain>
    </source>
</reference>
<accession>G8YMV8</accession>
<evidence type="ECO:0000256" key="4">
    <source>
        <dbReference type="ARBA" id="ARBA00038288"/>
    </source>
</evidence>
<dbReference type="Pfam" id="PF22298">
    <property type="entry name" value="Tsr1_G-like"/>
    <property type="match status" value="1"/>
</dbReference>
<dbReference type="OMA" id="MNLPRFK"/>
<feature type="compositionally biased region" description="Basic and acidic residues" evidence="5">
    <location>
        <begin position="25"/>
        <end position="41"/>
    </location>
</feature>
<dbReference type="InterPro" id="IPR030387">
    <property type="entry name" value="G_Bms1/Tsr1_dom"/>
</dbReference>
<dbReference type="InParanoid" id="G8YMV8"/>
<keyword evidence="2" id="KW-0690">Ribosome biogenesis</keyword>
<evidence type="ECO:0000256" key="1">
    <source>
        <dbReference type="ARBA" id="ARBA00004604"/>
    </source>
</evidence>
<name>G8YMV8_PICSO</name>
<evidence type="ECO:0000313" key="8">
    <source>
        <dbReference type="Proteomes" id="UP000005222"/>
    </source>
</evidence>
<dbReference type="InterPro" id="IPR012948">
    <property type="entry name" value="AARP2CN"/>
</dbReference>
<comment type="subcellular location">
    <subcellularLocation>
        <location evidence="1">Nucleus</location>
        <location evidence="1">Nucleolus</location>
    </subcellularLocation>
</comment>
<keyword evidence="3" id="KW-0539">Nucleus</keyword>
<dbReference type="PANTHER" id="PTHR12858">
    <property type="entry name" value="RIBOSOME BIOGENESIS PROTEIN"/>
    <property type="match status" value="1"/>
</dbReference>
<dbReference type="PROSITE" id="PS51714">
    <property type="entry name" value="G_BMS1"/>
    <property type="match status" value="1"/>
</dbReference>
<dbReference type="GO" id="GO:0005730">
    <property type="term" value="C:nucleolus"/>
    <property type="evidence" value="ECO:0007669"/>
    <property type="project" value="UniProtKB-SubCell"/>
</dbReference>
<dbReference type="GO" id="GO:0000479">
    <property type="term" value="P:endonucleolytic cleavage of tricistronic rRNA transcript (SSU-rRNA, 5.8S rRNA, LSU-rRNA)"/>
    <property type="evidence" value="ECO:0007669"/>
    <property type="project" value="TreeGrafter"/>
</dbReference>
<dbReference type="EMBL" id="FO082055">
    <property type="protein sequence ID" value="CCE79276.1"/>
    <property type="molecule type" value="Genomic_DNA"/>
</dbReference>
<dbReference type="GO" id="GO:0000462">
    <property type="term" value="P:maturation of SSU-rRNA from tricistronic rRNA transcript (SSU-rRNA, 5.8S rRNA, LSU-rRNA)"/>
    <property type="evidence" value="ECO:0007669"/>
    <property type="project" value="TreeGrafter"/>
</dbReference>
<dbReference type="InterPro" id="IPR007034">
    <property type="entry name" value="BMS1_TSR1_C"/>
</dbReference>
<dbReference type="OrthoDB" id="119302at2759"/>
<evidence type="ECO:0000256" key="3">
    <source>
        <dbReference type="ARBA" id="ARBA00023242"/>
    </source>
</evidence>
<dbReference type="GO" id="GO:0030688">
    <property type="term" value="C:preribosome, small subunit precursor"/>
    <property type="evidence" value="ECO:0007669"/>
    <property type="project" value="TreeGrafter"/>
</dbReference>
<dbReference type="GO" id="GO:0003924">
    <property type="term" value="F:GTPase activity"/>
    <property type="evidence" value="ECO:0007669"/>
    <property type="project" value="TreeGrafter"/>
</dbReference>
<dbReference type="PANTHER" id="PTHR12858:SF1">
    <property type="entry name" value="PRE-RRNA-PROCESSING PROTEIN TSR1 HOMOLOG"/>
    <property type="match status" value="1"/>
</dbReference>
<dbReference type="GO" id="GO:0005525">
    <property type="term" value="F:GTP binding"/>
    <property type="evidence" value="ECO:0007669"/>
    <property type="project" value="TreeGrafter"/>
</dbReference>
<comment type="similarity">
    <text evidence="4">Belongs to the TRAFAC class translation factor GTPase superfamily. Bms1-like GTPase family. TSR1 subfamily.</text>
</comment>
<dbReference type="Pfam" id="PF08142">
    <property type="entry name" value="AARP2CN"/>
    <property type="match status" value="1"/>
</dbReference>
<dbReference type="eggNOG" id="KOG1980">
    <property type="taxonomic scope" value="Eukaryota"/>
</dbReference>
<dbReference type="SMART" id="SM00785">
    <property type="entry name" value="AARP2CN"/>
    <property type="match status" value="1"/>
</dbReference>
<evidence type="ECO:0000313" key="7">
    <source>
        <dbReference type="EMBL" id="CCE79276.1"/>
    </source>
</evidence>
<evidence type="ECO:0000256" key="2">
    <source>
        <dbReference type="ARBA" id="ARBA00022517"/>
    </source>
</evidence>
<feature type="region of interest" description="Disordered" evidence="5">
    <location>
        <begin position="22"/>
        <end position="50"/>
    </location>
</feature>
<gene>
    <name evidence="7" type="primary">Piso0_001330</name>
    <name evidence="7" type="ORF">GNLVRS01_PISO0E02710g</name>
</gene>
<sequence length="771" mass="87438">MAKGGNSHRSTLKTIHKSFKSRFSSKNDLKNRNKGRIEKSSGKTGKGSEMSKIVRKNLAKQLKANKIQSIKESRKLFEGSQGIEKIVTVICLTDDISPSDIASKLISCVNDDGDHIMLDYPSVTSVKVNRFKSKLKIIIPDPNDVLSILDATKISDYVLIGLSATKEVDVDQGEMILRACISQGIASVIGVLPNIVSSYPKRNLQLDVRQSLQSYFQHFFPEEEKMYAIENATECINCIRTISQRFPKSITWRDSRGYLVAEDVKLGMSERDSSDLLIVEGYVRGTGFSSNRLVHIPGFGDFQLEYIERIKEFKRSEGDSTENQNIYAPDINQETLEELNPEEIDMDSDMDSYNEEYGVRMDGKTYFSNYEDDVTHSNKKKLPKGTSEYQSRWLLDDVLEGASDLESDDDSITDEIDIKEDEMNMEDGEASIENDMADDDNSEMFLDLSPEEEERQLNEIRSQAREDLEFPDELELEPSDSAKEKLKSYRGVKSLGNSEWDSDEVDQETPDIWKRLLRVSNFRATKNKVAKDAIKECKVVTGDRVKLCIRAPRSIIENQQTSQVPLTVYSLLQHEHKLAAVNFSFEIMDNYEAPVATKESLIVQYGFRRQIINPIFSEYSNTPNNVHKLERFVHEGQTSVATCIAPVLFNNAPTIFFKQGANSLTLVGSGTVLNADSSRIITERVTLTGYPVKIHKKVVTVRYMFFNSDDINWFKAVPLFTKSGRTGFIKESLGTHGYFKAIFDGKITSQDTVAMSMYKRSWPETSQLYFN</sequence>
<evidence type="ECO:0000256" key="5">
    <source>
        <dbReference type="SAM" id="MobiDB-lite"/>
    </source>
</evidence>
<dbReference type="FunCoup" id="G8YMV8">
    <property type="interactions" value="1746"/>
</dbReference>
<evidence type="ECO:0000259" key="6">
    <source>
        <dbReference type="PROSITE" id="PS51714"/>
    </source>
</evidence>
<protein>
    <submittedName>
        <fullName evidence="7">Piso0_001330 protein</fullName>
    </submittedName>
</protein>
<dbReference type="Pfam" id="PF04950">
    <property type="entry name" value="RIBIOP_C"/>
    <property type="match status" value="1"/>
</dbReference>